<evidence type="ECO:0000313" key="2">
    <source>
        <dbReference type="Proteomes" id="UP000199600"/>
    </source>
</evidence>
<dbReference type="AlphaFoldDB" id="A0A1A8Y288"/>
<sequence length="71" mass="7960">MNLPRLSHDSFAHRREVPPFSGGRVLITVYTSRHADTHIDRLYFRDSARRLRQCAALAPAVVGCAGQERGV</sequence>
<organism evidence="1 2">
    <name type="scientific">Candidatus Propionivibrio aalborgensis</name>
    <dbReference type="NCBI Taxonomy" id="1860101"/>
    <lineage>
        <taxon>Bacteria</taxon>
        <taxon>Pseudomonadati</taxon>
        <taxon>Pseudomonadota</taxon>
        <taxon>Betaproteobacteria</taxon>
        <taxon>Rhodocyclales</taxon>
        <taxon>Rhodocyclaceae</taxon>
        <taxon>Propionivibrio</taxon>
    </lineage>
</organism>
<dbReference type="EMBL" id="FLQY01000353">
    <property type="protein sequence ID" value="SBT10503.1"/>
    <property type="molecule type" value="Genomic_DNA"/>
</dbReference>
<evidence type="ECO:0000313" key="1">
    <source>
        <dbReference type="EMBL" id="SBT10503.1"/>
    </source>
</evidence>
<gene>
    <name evidence="1" type="ORF">PROAA_510022</name>
</gene>
<protein>
    <submittedName>
        <fullName evidence="1">Uncharacterized protein</fullName>
    </submittedName>
</protein>
<accession>A0A1A8Y288</accession>
<proteinExistence type="predicted"/>
<reference evidence="1 2" key="1">
    <citation type="submission" date="2016-06" db="EMBL/GenBank/DDBJ databases">
        <authorList>
            <person name="Kjaerup R.B."/>
            <person name="Dalgaard T.S."/>
            <person name="Juul-Madsen H.R."/>
        </authorList>
    </citation>
    <scope>NUCLEOTIDE SEQUENCE [LARGE SCALE GENOMIC DNA]</scope>
    <source>
        <strain evidence="1">2</strain>
    </source>
</reference>
<keyword evidence="2" id="KW-1185">Reference proteome</keyword>
<name>A0A1A8Y288_9RHOO</name>
<dbReference type="Proteomes" id="UP000199600">
    <property type="component" value="Unassembled WGS sequence"/>
</dbReference>